<dbReference type="InterPro" id="IPR028098">
    <property type="entry name" value="Glyco_trans_4-like_N"/>
</dbReference>
<organism evidence="3 4">
    <name type="scientific">Desmospora activa DSM 45169</name>
    <dbReference type="NCBI Taxonomy" id="1121389"/>
    <lineage>
        <taxon>Bacteria</taxon>
        <taxon>Bacillati</taxon>
        <taxon>Bacillota</taxon>
        <taxon>Bacilli</taxon>
        <taxon>Bacillales</taxon>
        <taxon>Thermoactinomycetaceae</taxon>
        <taxon>Desmospora</taxon>
    </lineage>
</organism>
<dbReference type="PANTHER" id="PTHR12526">
    <property type="entry name" value="GLYCOSYLTRANSFERASE"/>
    <property type="match status" value="1"/>
</dbReference>
<evidence type="ECO:0000256" key="1">
    <source>
        <dbReference type="SAM" id="MobiDB-lite"/>
    </source>
</evidence>
<feature type="compositionally biased region" description="Low complexity" evidence="1">
    <location>
        <begin position="86"/>
        <end position="102"/>
    </location>
</feature>
<name>A0A2T4Z1U5_9BACL</name>
<dbReference type="EMBL" id="PZZP01000003">
    <property type="protein sequence ID" value="PTM54756.1"/>
    <property type="molecule type" value="Genomic_DNA"/>
</dbReference>
<keyword evidence="4" id="KW-1185">Reference proteome</keyword>
<proteinExistence type="predicted"/>
<protein>
    <submittedName>
        <fullName evidence="3">Glycosyltransferase involved in cell wall biosynthesis</fullName>
    </submittedName>
</protein>
<dbReference type="RefSeq" id="WP_107728383.1">
    <property type="nucleotide sequence ID" value="NZ_PZZP01000003.1"/>
</dbReference>
<dbReference type="Gene3D" id="3.40.50.2000">
    <property type="entry name" value="Glycogen Phosphorylase B"/>
    <property type="match status" value="2"/>
</dbReference>
<dbReference type="GO" id="GO:0016740">
    <property type="term" value="F:transferase activity"/>
    <property type="evidence" value="ECO:0007669"/>
    <property type="project" value="UniProtKB-KW"/>
</dbReference>
<evidence type="ECO:0000259" key="2">
    <source>
        <dbReference type="Pfam" id="PF13579"/>
    </source>
</evidence>
<sequence length="427" mass="48738">MFRSNPTSANFEFDKKTVVMAVRNTCVTDARVMKEAATLTKAGWRVTVLAIHQPGDTAEEEEKDGIIIRRLTRLIHRLSRRRSTSSDRSSPRSSSARPASATAEPGRTKWASTLVRSFLLWLDRRWIDFLFFREARRARPQMFHAHDVNTLVPLFLAARLCRRPLIYDAHEISTDREGWSHSRLWYRVEKFLSRRVEGFITTNETRAAHFREAYGLKQVHVVRNVPPLTDVADNGRLHRAVGVDRDTPVLLYQGGLQSGRGLFLMLEAFQEVRGAHLAVIGFGRLRHSLEQAAKQLGLSDRVTFLGRIPHEELLSYTVGARAGLQLLENTCLNHYSACSNKLHEYLMAEVPVIASDLPEMRRVVRETEAGCLVPPGEVKAIQAAMQTMVQQDEWVQMKENARCHKHRYHWGVEEPTLLKLYGIKQDG</sequence>
<keyword evidence="3" id="KW-0808">Transferase</keyword>
<feature type="domain" description="Glycosyltransferase subfamily 4-like N-terminal" evidence="2">
    <location>
        <begin position="31"/>
        <end position="224"/>
    </location>
</feature>
<dbReference type="CDD" id="cd03794">
    <property type="entry name" value="GT4_WbuB-like"/>
    <property type="match status" value="1"/>
</dbReference>
<feature type="region of interest" description="Disordered" evidence="1">
    <location>
        <begin position="79"/>
        <end position="104"/>
    </location>
</feature>
<dbReference type="Pfam" id="PF13579">
    <property type="entry name" value="Glyco_trans_4_4"/>
    <property type="match status" value="1"/>
</dbReference>
<gene>
    <name evidence="3" type="ORF">C8J48_3408</name>
</gene>
<dbReference type="OrthoDB" id="9813214at2"/>
<comment type="caution">
    <text evidence="3">The sequence shown here is derived from an EMBL/GenBank/DDBJ whole genome shotgun (WGS) entry which is preliminary data.</text>
</comment>
<accession>A0A2T4Z1U5</accession>
<dbReference type="SUPFAM" id="SSF53756">
    <property type="entry name" value="UDP-Glycosyltransferase/glycogen phosphorylase"/>
    <property type="match status" value="1"/>
</dbReference>
<dbReference type="AlphaFoldDB" id="A0A2T4Z1U5"/>
<evidence type="ECO:0000313" key="4">
    <source>
        <dbReference type="Proteomes" id="UP000241639"/>
    </source>
</evidence>
<dbReference type="Proteomes" id="UP000241639">
    <property type="component" value="Unassembled WGS sequence"/>
</dbReference>
<evidence type="ECO:0000313" key="3">
    <source>
        <dbReference type="EMBL" id="PTM54756.1"/>
    </source>
</evidence>
<dbReference type="Pfam" id="PF13692">
    <property type="entry name" value="Glyco_trans_1_4"/>
    <property type="match status" value="1"/>
</dbReference>
<reference evidence="3 4" key="1">
    <citation type="submission" date="2018-04" db="EMBL/GenBank/DDBJ databases">
        <title>Genomic Encyclopedia of Archaeal and Bacterial Type Strains, Phase II (KMG-II): from individual species to whole genera.</title>
        <authorList>
            <person name="Goeker M."/>
        </authorList>
    </citation>
    <scope>NUCLEOTIDE SEQUENCE [LARGE SCALE GENOMIC DNA]</scope>
    <source>
        <strain evidence="3 4">DSM 45169</strain>
    </source>
</reference>